<protein>
    <recommendedName>
        <fullName evidence="6">ATP-dependent Clp protease proteolytic subunit</fullName>
    </recommendedName>
</protein>
<accession>A0A6P0HIX9</accession>
<dbReference type="GO" id="GO:0004176">
    <property type="term" value="F:ATP-dependent peptidase activity"/>
    <property type="evidence" value="ECO:0007669"/>
    <property type="project" value="InterPro"/>
</dbReference>
<evidence type="ECO:0000256" key="2">
    <source>
        <dbReference type="ARBA" id="ARBA00022490"/>
    </source>
</evidence>
<dbReference type="GO" id="GO:0051117">
    <property type="term" value="F:ATPase binding"/>
    <property type="evidence" value="ECO:0007669"/>
    <property type="project" value="TreeGrafter"/>
</dbReference>
<dbReference type="PANTHER" id="PTHR10381:SF70">
    <property type="entry name" value="ATP-DEPENDENT CLP PROTEASE PROTEOLYTIC SUBUNIT"/>
    <property type="match status" value="1"/>
</dbReference>
<comment type="similarity">
    <text evidence="1 6">Belongs to the peptidase S14 family.</text>
</comment>
<organism evidence="7 8">
    <name type="scientific">Nocardioides zeae</name>
    <dbReference type="NCBI Taxonomy" id="1457234"/>
    <lineage>
        <taxon>Bacteria</taxon>
        <taxon>Bacillati</taxon>
        <taxon>Actinomycetota</taxon>
        <taxon>Actinomycetes</taxon>
        <taxon>Propionibacteriales</taxon>
        <taxon>Nocardioidaceae</taxon>
        <taxon>Nocardioides</taxon>
    </lineage>
</organism>
<dbReference type="InterPro" id="IPR029045">
    <property type="entry name" value="ClpP/crotonase-like_dom_sf"/>
</dbReference>
<comment type="caution">
    <text evidence="7">The sequence shown here is derived from an EMBL/GenBank/DDBJ whole genome shotgun (WGS) entry which is preliminary data.</text>
</comment>
<dbReference type="SUPFAM" id="SSF52096">
    <property type="entry name" value="ClpP/crotonase"/>
    <property type="match status" value="1"/>
</dbReference>
<dbReference type="RefSeq" id="WP_163772044.1">
    <property type="nucleotide sequence ID" value="NZ_JAAGXA010000005.1"/>
</dbReference>
<gene>
    <name evidence="7" type="ORF">G3T38_09510</name>
</gene>
<sequence length="225" mass="23643">MSDDRTPLLGRRTAEELLAQRVLLLDRPLDDENGSQLCAQLVLLADEDPTTDISLWIHSPGGSVPAMLAIRDTMRLLPNDVSTVALGMAYSAGQFLLCSGTRGKRFVMPHAKVLMHQGSAGIGGYAPDIELQAEDLRSVRDTVLAIIASATGQPLERVFSDSLRDRVYTAEEAVAYGFADAVVSDLAQLRPGVRRSIGVTARAGVPVAGAPGVGAQGAGAPGVAR</sequence>
<dbReference type="PANTHER" id="PTHR10381">
    <property type="entry name" value="ATP-DEPENDENT CLP PROTEASE PROTEOLYTIC SUBUNIT"/>
    <property type="match status" value="1"/>
</dbReference>
<dbReference type="CDD" id="cd07017">
    <property type="entry name" value="S14_ClpP_2"/>
    <property type="match status" value="1"/>
</dbReference>
<proteinExistence type="inferred from homology"/>
<evidence type="ECO:0000256" key="6">
    <source>
        <dbReference type="RuleBase" id="RU003567"/>
    </source>
</evidence>
<dbReference type="PRINTS" id="PR00127">
    <property type="entry name" value="CLPPROTEASEP"/>
</dbReference>
<keyword evidence="8" id="KW-1185">Reference proteome</keyword>
<evidence type="ECO:0000256" key="1">
    <source>
        <dbReference type="ARBA" id="ARBA00007039"/>
    </source>
</evidence>
<evidence type="ECO:0000256" key="4">
    <source>
        <dbReference type="ARBA" id="ARBA00022801"/>
    </source>
</evidence>
<dbReference type="Gene3D" id="3.90.226.10">
    <property type="entry name" value="2-enoyl-CoA Hydratase, Chain A, domain 1"/>
    <property type="match status" value="1"/>
</dbReference>
<evidence type="ECO:0000313" key="7">
    <source>
        <dbReference type="EMBL" id="NEN78516.1"/>
    </source>
</evidence>
<dbReference type="AlphaFoldDB" id="A0A6P0HIX9"/>
<dbReference type="InterPro" id="IPR023562">
    <property type="entry name" value="ClpP/TepA"/>
</dbReference>
<keyword evidence="3 7" id="KW-0645">Protease</keyword>
<evidence type="ECO:0000313" key="8">
    <source>
        <dbReference type="Proteomes" id="UP000468687"/>
    </source>
</evidence>
<dbReference type="Proteomes" id="UP000468687">
    <property type="component" value="Unassembled WGS sequence"/>
</dbReference>
<dbReference type="EMBL" id="JAAGXA010000005">
    <property type="protein sequence ID" value="NEN78516.1"/>
    <property type="molecule type" value="Genomic_DNA"/>
</dbReference>
<reference evidence="7 8" key="1">
    <citation type="journal article" date="2014" name="Int. J. Syst. Evol. Microbiol.">
        <title>Nocardioides zeae sp. nov., isolated from the stem of Zea mays.</title>
        <authorList>
            <person name="Glaeser S.P."/>
            <person name="McInroy J.A."/>
            <person name="Busse H.J."/>
            <person name="Kampfer P."/>
        </authorList>
    </citation>
    <scope>NUCLEOTIDE SEQUENCE [LARGE SCALE GENOMIC DNA]</scope>
    <source>
        <strain evidence="7 8">JCM 30728</strain>
    </source>
</reference>
<dbReference type="Pfam" id="PF00574">
    <property type="entry name" value="CLP_protease"/>
    <property type="match status" value="1"/>
</dbReference>
<evidence type="ECO:0000256" key="5">
    <source>
        <dbReference type="ARBA" id="ARBA00022825"/>
    </source>
</evidence>
<dbReference type="InterPro" id="IPR001907">
    <property type="entry name" value="ClpP"/>
</dbReference>
<dbReference type="GO" id="GO:0006515">
    <property type="term" value="P:protein quality control for misfolded or incompletely synthesized proteins"/>
    <property type="evidence" value="ECO:0007669"/>
    <property type="project" value="TreeGrafter"/>
</dbReference>
<dbReference type="GO" id="GO:0009368">
    <property type="term" value="C:endopeptidase Clp complex"/>
    <property type="evidence" value="ECO:0007669"/>
    <property type="project" value="TreeGrafter"/>
</dbReference>
<keyword evidence="2" id="KW-0963">Cytoplasm</keyword>
<evidence type="ECO:0000256" key="3">
    <source>
        <dbReference type="ARBA" id="ARBA00022670"/>
    </source>
</evidence>
<keyword evidence="5" id="KW-0720">Serine protease</keyword>
<dbReference type="GO" id="GO:0004252">
    <property type="term" value="F:serine-type endopeptidase activity"/>
    <property type="evidence" value="ECO:0007669"/>
    <property type="project" value="InterPro"/>
</dbReference>
<keyword evidence="4" id="KW-0378">Hydrolase</keyword>
<name>A0A6P0HIX9_9ACTN</name>